<feature type="compositionally biased region" description="Polar residues" evidence="1">
    <location>
        <begin position="1"/>
        <end position="10"/>
    </location>
</feature>
<gene>
    <name evidence="2" type="ORF">TH30_17375</name>
</gene>
<dbReference type="EMBL" id="JPWI01000012">
    <property type="protein sequence ID" value="RCK43757.1"/>
    <property type="molecule type" value="Genomic_DNA"/>
</dbReference>
<evidence type="ECO:0000256" key="1">
    <source>
        <dbReference type="SAM" id="MobiDB-lite"/>
    </source>
</evidence>
<evidence type="ECO:0000313" key="3">
    <source>
        <dbReference type="Proteomes" id="UP000252255"/>
    </source>
</evidence>
<dbReference type="Proteomes" id="UP000252255">
    <property type="component" value="Unassembled WGS sequence"/>
</dbReference>
<accession>A0A367WQU2</accession>
<dbReference type="OrthoDB" id="215254at2"/>
<dbReference type="RefSeq" id="WP_114099358.1">
    <property type="nucleotide sequence ID" value="NZ_JPWI01000012.1"/>
</dbReference>
<comment type="caution">
    <text evidence="2">The sequence shown here is derived from an EMBL/GenBank/DDBJ whole genome shotgun (WGS) entry which is preliminary data.</text>
</comment>
<protein>
    <recommendedName>
        <fullName evidence="4">Rho termination factor N-terminal domain-containing protein</fullName>
    </recommendedName>
</protein>
<sequence>MASLNKLSGNSERETSAFRPYKKPNYNKWRRDDLYHLAQQQGIEDRANMSNEELARALSRAQSGAP</sequence>
<evidence type="ECO:0000313" key="2">
    <source>
        <dbReference type="EMBL" id="RCK43757.1"/>
    </source>
</evidence>
<dbReference type="AlphaFoldDB" id="A0A367WQU2"/>
<organism evidence="2 3">
    <name type="scientific">Thalassospira profundimaris</name>
    <dbReference type="NCBI Taxonomy" id="502049"/>
    <lineage>
        <taxon>Bacteria</taxon>
        <taxon>Pseudomonadati</taxon>
        <taxon>Pseudomonadota</taxon>
        <taxon>Alphaproteobacteria</taxon>
        <taxon>Rhodospirillales</taxon>
        <taxon>Thalassospiraceae</taxon>
        <taxon>Thalassospira</taxon>
    </lineage>
</organism>
<proteinExistence type="predicted"/>
<evidence type="ECO:0008006" key="4">
    <source>
        <dbReference type="Google" id="ProtNLM"/>
    </source>
</evidence>
<reference evidence="2 3" key="1">
    <citation type="submission" date="2014-07" db="EMBL/GenBank/DDBJ databases">
        <title>Draft genome sequence of Thalassospira profundimaris PR54-5.</title>
        <authorList>
            <person name="Lai Q."/>
            <person name="Shao Z."/>
        </authorList>
    </citation>
    <scope>NUCLEOTIDE SEQUENCE [LARGE SCALE GENOMIC DNA]</scope>
    <source>
        <strain evidence="2 3">PR54-5</strain>
    </source>
</reference>
<name>A0A367WQU2_9PROT</name>
<feature type="region of interest" description="Disordered" evidence="1">
    <location>
        <begin position="1"/>
        <end position="32"/>
    </location>
</feature>